<evidence type="ECO:0000256" key="1">
    <source>
        <dbReference type="SAM" id="MobiDB-lite"/>
    </source>
</evidence>
<dbReference type="Gene3D" id="3.30.1310.10">
    <property type="entry name" value="Nucleoid-associated protein YbaB-like domain"/>
    <property type="match status" value="1"/>
</dbReference>
<dbReference type="AlphaFoldDB" id="A0A837DH59"/>
<sequence>MIEQVPVGGGSTKELIEQARTRRDALSSVDALMAKATGTAHDVDNTVEVTVDARGKLLRLWLAPAAANWGPERLGSLIVEVAHVAMQEAVQASYNMVALQLGEDMTYLIERLSGMPAPARDPNADPGITVEEFQRRREERLREAERRAGGTAQPGRDGVTGGSRSRADDHGGYDDDYDLDTFDPATLRSDR</sequence>
<dbReference type="RefSeq" id="WP_012796277.1">
    <property type="nucleotide sequence ID" value="NZ_DAHVQW010000127.1"/>
</dbReference>
<dbReference type="Pfam" id="PF02575">
    <property type="entry name" value="YbaB_DNA_bd"/>
    <property type="match status" value="1"/>
</dbReference>
<dbReference type="GO" id="GO:0003677">
    <property type="term" value="F:DNA binding"/>
    <property type="evidence" value="ECO:0007669"/>
    <property type="project" value="InterPro"/>
</dbReference>
<dbReference type="Proteomes" id="UP000030848">
    <property type="component" value="Unassembled WGS sequence"/>
</dbReference>
<evidence type="ECO:0008006" key="4">
    <source>
        <dbReference type="Google" id="ProtNLM"/>
    </source>
</evidence>
<organism evidence="2 3">
    <name type="scientific">Saccharomonospora viridis</name>
    <dbReference type="NCBI Taxonomy" id="1852"/>
    <lineage>
        <taxon>Bacteria</taxon>
        <taxon>Bacillati</taxon>
        <taxon>Actinomycetota</taxon>
        <taxon>Actinomycetes</taxon>
        <taxon>Pseudonocardiales</taxon>
        <taxon>Pseudonocardiaceae</taxon>
        <taxon>Saccharomonospora</taxon>
    </lineage>
</organism>
<reference evidence="2 3" key="1">
    <citation type="submission" date="2014-10" db="EMBL/GenBank/DDBJ databases">
        <title>Genome sequence of Micropolyspora internatus JCM3315.</title>
        <authorList>
            <person name="Shin S.-K."/>
            <person name="Yi H."/>
        </authorList>
    </citation>
    <scope>NUCLEOTIDE SEQUENCE [LARGE SCALE GENOMIC DNA]</scope>
    <source>
        <strain evidence="2 3">JCM 3315</strain>
    </source>
</reference>
<accession>A0A837DH59</accession>
<comment type="caution">
    <text evidence="2">The sequence shown here is derived from an EMBL/GenBank/DDBJ whole genome shotgun (WGS) entry which is preliminary data.</text>
</comment>
<protein>
    <recommendedName>
        <fullName evidence="4">YbaB/EbfC DNA-binding family protein</fullName>
    </recommendedName>
</protein>
<feature type="compositionally biased region" description="Basic and acidic residues" evidence="1">
    <location>
        <begin position="137"/>
        <end position="148"/>
    </location>
</feature>
<dbReference type="EMBL" id="JRZE01000002">
    <property type="protein sequence ID" value="KHF45664.1"/>
    <property type="molecule type" value="Genomic_DNA"/>
</dbReference>
<dbReference type="OrthoDB" id="3623823at2"/>
<evidence type="ECO:0000313" key="2">
    <source>
        <dbReference type="EMBL" id="KHF45664.1"/>
    </source>
</evidence>
<dbReference type="InterPro" id="IPR036894">
    <property type="entry name" value="YbaB-like_sf"/>
</dbReference>
<proteinExistence type="predicted"/>
<feature type="region of interest" description="Disordered" evidence="1">
    <location>
        <begin position="137"/>
        <end position="191"/>
    </location>
</feature>
<dbReference type="InterPro" id="IPR004401">
    <property type="entry name" value="YbaB/EbfC"/>
</dbReference>
<gene>
    <name evidence="2" type="ORF">MINT15_08810</name>
</gene>
<evidence type="ECO:0000313" key="3">
    <source>
        <dbReference type="Proteomes" id="UP000030848"/>
    </source>
</evidence>
<dbReference type="OMA" id="DSMAMAI"/>
<name>A0A837DH59_9PSEU</name>